<feature type="region of interest" description="Disordered" evidence="1">
    <location>
        <begin position="160"/>
        <end position="226"/>
    </location>
</feature>
<evidence type="ECO:0000313" key="2">
    <source>
        <dbReference type="EMBL" id="VBB16411.1"/>
    </source>
</evidence>
<keyword evidence="3" id="KW-1185">Reference proteome</keyword>
<dbReference type="EMBL" id="LR025744">
    <property type="protein sequence ID" value="VBB16411.1"/>
    <property type="molecule type" value="Genomic_DNA"/>
</dbReference>
<feature type="region of interest" description="Disordered" evidence="1">
    <location>
        <begin position="258"/>
        <end position="278"/>
    </location>
</feature>
<feature type="compositionally biased region" description="Polar residues" evidence="1">
    <location>
        <begin position="160"/>
        <end position="176"/>
    </location>
</feature>
<gene>
    <name evidence="2" type="ORF">BSTAB16_6615</name>
</gene>
<proteinExistence type="predicted"/>
<dbReference type="AlphaFoldDB" id="A0AAJ5T892"/>
<name>A0AAJ5T892_9BURK</name>
<sequence>MNVGTTLEANTESTEVMQPGMRAFNDPAMFAKAAAVFGTAPGNHWLDTAIAQCSSMSLGVVTAIGVDNARSLQWVATQSANRRNRVDQRQQLRDVVDVGASQDRGERRAVGVGDDMVLGTGSCAISGVWPSFWPAPTARIDEESTAAREKSIWSAARSFASSNTCNRSHTPAACQSRSRRQHVTPEPQPISAGKSRQRSPVLSTNKIPVSAARSDTGRRPGFFLRRGLGGGSNGLISVHNSSSMIGLPISSASVVPMPEVNSSPRKLTAPQGLYETVS</sequence>
<feature type="compositionally biased region" description="Polar residues" evidence="1">
    <location>
        <begin position="198"/>
        <end position="207"/>
    </location>
</feature>
<evidence type="ECO:0000313" key="3">
    <source>
        <dbReference type="Proteomes" id="UP000268684"/>
    </source>
</evidence>
<evidence type="ECO:0000256" key="1">
    <source>
        <dbReference type="SAM" id="MobiDB-lite"/>
    </source>
</evidence>
<accession>A0AAJ5T892</accession>
<organism evidence="2 3">
    <name type="scientific">Burkholderia stabilis</name>
    <dbReference type="NCBI Taxonomy" id="95485"/>
    <lineage>
        <taxon>Bacteria</taxon>
        <taxon>Pseudomonadati</taxon>
        <taxon>Pseudomonadota</taxon>
        <taxon>Betaproteobacteria</taxon>
        <taxon>Burkholderiales</taxon>
        <taxon>Burkholderiaceae</taxon>
        <taxon>Burkholderia</taxon>
        <taxon>Burkholderia cepacia complex</taxon>
    </lineage>
</organism>
<reference evidence="2 3" key="1">
    <citation type="submission" date="2017-11" db="EMBL/GenBank/DDBJ databases">
        <authorList>
            <person name="Seth-Smith MB H."/>
        </authorList>
    </citation>
    <scope>NUCLEOTIDE SEQUENCE [LARGE SCALE GENOMIC DNA]</scope>
    <source>
        <strain evidence="2">E</strain>
    </source>
</reference>
<dbReference type="Proteomes" id="UP000268684">
    <property type="component" value="Chromosome III"/>
</dbReference>
<protein>
    <submittedName>
        <fullName evidence="2">Uncharacterized protein</fullName>
    </submittedName>
</protein>